<accession>A0A943Y5R5</accession>
<dbReference type="InterPro" id="IPR003509">
    <property type="entry name" value="UPF0102_YraN-like"/>
</dbReference>
<dbReference type="GO" id="GO:0003676">
    <property type="term" value="F:nucleic acid binding"/>
    <property type="evidence" value="ECO:0007669"/>
    <property type="project" value="InterPro"/>
</dbReference>
<comment type="similarity">
    <text evidence="1 2">Belongs to the UPF0102 family.</text>
</comment>
<sequence length="157" mass="17779">MPRTNESADAPRRRARGARARTNPDAAPRALPRAHSVGRWGEEVVSRILEVNGYRIVNRNWRPPAGLEHEQIRGEIDIVAIDPDDELVFIEVKTRSTEDFGHPFAAISRDKARRTRALAILWCRLRESLDFARFRIDAIAVTGTCETLTFEHLKGVA</sequence>
<reference evidence="4" key="1">
    <citation type="submission" date="2021-02" db="EMBL/GenBank/DDBJ databases">
        <title>Infant gut strain persistence is associated with maternal origin, phylogeny, and functional potential including surface adhesion and iron acquisition.</title>
        <authorList>
            <person name="Lou Y.C."/>
        </authorList>
    </citation>
    <scope>NUCLEOTIDE SEQUENCE</scope>
    <source>
        <strain evidence="4">L1_008_092G1_dasL1_008_092G1_concoct_16</strain>
    </source>
</reference>
<dbReference type="AlphaFoldDB" id="A0A943Y5R5"/>
<dbReference type="HAMAP" id="MF_00048">
    <property type="entry name" value="UPF0102"/>
    <property type="match status" value="1"/>
</dbReference>
<proteinExistence type="inferred from homology"/>
<dbReference type="PANTHER" id="PTHR34039">
    <property type="entry name" value="UPF0102 PROTEIN YRAN"/>
    <property type="match status" value="1"/>
</dbReference>
<dbReference type="Pfam" id="PF02021">
    <property type="entry name" value="UPF0102"/>
    <property type="match status" value="1"/>
</dbReference>
<protein>
    <recommendedName>
        <fullName evidence="2">UPF0102 protein KH265_03820</fullName>
    </recommendedName>
</protein>
<organism evidence="4 5">
    <name type="scientific">Rothia mucilaginosa</name>
    <dbReference type="NCBI Taxonomy" id="43675"/>
    <lineage>
        <taxon>Bacteria</taxon>
        <taxon>Bacillati</taxon>
        <taxon>Actinomycetota</taxon>
        <taxon>Actinomycetes</taxon>
        <taxon>Micrococcales</taxon>
        <taxon>Micrococcaceae</taxon>
        <taxon>Rothia</taxon>
    </lineage>
</organism>
<comment type="caution">
    <text evidence="4">The sequence shown here is derived from an EMBL/GenBank/DDBJ whole genome shotgun (WGS) entry which is preliminary data.</text>
</comment>
<dbReference type="CDD" id="cd20736">
    <property type="entry name" value="PoNe_Nuclease"/>
    <property type="match status" value="1"/>
</dbReference>
<dbReference type="InterPro" id="IPR011335">
    <property type="entry name" value="Restrct_endonuc-II-like"/>
</dbReference>
<dbReference type="InterPro" id="IPR011856">
    <property type="entry name" value="tRNA_endonuc-like_dom_sf"/>
</dbReference>
<evidence type="ECO:0000256" key="1">
    <source>
        <dbReference type="ARBA" id="ARBA00006738"/>
    </source>
</evidence>
<dbReference type="SUPFAM" id="SSF52980">
    <property type="entry name" value="Restriction endonuclease-like"/>
    <property type="match status" value="1"/>
</dbReference>
<name>A0A943Y5R5_9MICC</name>
<evidence type="ECO:0000256" key="3">
    <source>
        <dbReference type="SAM" id="MobiDB-lite"/>
    </source>
</evidence>
<evidence type="ECO:0000256" key="2">
    <source>
        <dbReference type="HAMAP-Rule" id="MF_00048"/>
    </source>
</evidence>
<dbReference type="Proteomes" id="UP000739069">
    <property type="component" value="Unassembled WGS sequence"/>
</dbReference>
<evidence type="ECO:0000313" key="4">
    <source>
        <dbReference type="EMBL" id="MBS6634778.1"/>
    </source>
</evidence>
<evidence type="ECO:0000313" key="5">
    <source>
        <dbReference type="Proteomes" id="UP000739069"/>
    </source>
</evidence>
<dbReference type="PANTHER" id="PTHR34039:SF1">
    <property type="entry name" value="UPF0102 PROTEIN YRAN"/>
    <property type="match status" value="1"/>
</dbReference>
<gene>
    <name evidence="4" type="ORF">KH265_03820</name>
</gene>
<dbReference type="EMBL" id="JAGZXI010000004">
    <property type="protein sequence ID" value="MBS6634778.1"/>
    <property type="molecule type" value="Genomic_DNA"/>
</dbReference>
<dbReference type="Gene3D" id="3.40.1350.10">
    <property type="match status" value="1"/>
</dbReference>
<feature type="region of interest" description="Disordered" evidence="3">
    <location>
        <begin position="1"/>
        <end position="33"/>
    </location>
</feature>